<dbReference type="PROSITE" id="PS51257">
    <property type="entry name" value="PROKAR_LIPOPROTEIN"/>
    <property type="match status" value="1"/>
</dbReference>
<keyword evidence="4" id="KW-1185">Reference proteome</keyword>
<dbReference type="SUPFAM" id="SSF53850">
    <property type="entry name" value="Periplasmic binding protein-like II"/>
    <property type="match status" value="1"/>
</dbReference>
<dbReference type="Gene3D" id="3.40.190.10">
    <property type="entry name" value="Periplasmic binding protein-like II"/>
    <property type="match status" value="1"/>
</dbReference>
<dbReference type="Proteomes" id="UP001260872">
    <property type="component" value="Unassembled WGS sequence"/>
</dbReference>
<evidence type="ECO:0000313" key="3">
    <source>
        <dbReference type="EMBL" id="MDR5711900.1"/>
    </source>
</evidence>
<evidence type="ECO:0000259" key="2">
    <source>
        <dbReference type="Pfam" id="PF04069"/>
    </source>
</evidence>
<sequence length="307" mass="32436">MRNRSLSYTALAAVGVLALSACGGDPLENGGGGGGDAEPGSITIGSADFPESQLIANIYSLALEDAGVEVSENFNIGSREVYIAAVQDGSIDLVPDYAGALMMHLDSESEATETDEVLATLDEVLPEEGLVRLEAAEAQNRNVLAVTQKTADEYDLQTFSDLEPHAGELVLGGPPEWIDRYNGVVGLEEVYGLEFADFQVLDAGGPLTLTAVTSGQIDVANLFSSDPQVEESGLVVLEDDQSLFAAENIVPILSEDHLTDEIEEVLNGVSAVLTTEDLMEMNRRAADGENISSIAQDWLSENGLIDG</sequence>
<dbReference type="RefSeq" id="WP_310537280.1">
    <property type="nucleotide sequence ID" value="NZ_BAAAOC010000089.1"/>
</dbReference>
<organism evidence="3 4">
    <name type="scientific">Nesterenkonia flava</name>
    <dbReference type="NCBI Taxonomy" id="469799"/>
    <lineage>
        <taxon>Bacteria</taxon>
        <taxon>Bacillati</taxon>
        <taxon>Actinomycetota</taxon>
        <taxon>Actinomycetes</taxon>
        <taxon>Micrococcales</taxon>
        <taxon>Micrococcaceae</taxon>
        <taxon>Nesterenkonia</taxon>
    </lineage>
</organism>
<feature type="signal peptide" evidence="1">
    <location>
        <begin position="1"/>
        <end position="23"/>
    </location>
</feature>
<dbReference type="CDD" id="cd13606">
    <property type="entry name" value="PBP2_ProX_like"/>
    <property type="match status" value="1"/>
</dbReference>
<comment type="caution">
    <text evidence="3">The sequence shown here is derived from an EMBL/GenBank/DDBJ whole genome shotgun (WGS) entry which is preliminary data.</text>
</comment>
<dbReference type="Pfam" id="PF04069">
    <property type="entry name" value="OpuAC"/>
    <property type="match status" value="1"/>
</dbReference>
<dbReference type="EMBL" id="JAVKGT010000015">
    <property type="protein sequence ID" value="MDR5711900.1"/>
    <property type="molecule type" value="Genomic_DNA"/>
</dbReference>
<feature type="domain" description="ABC-type glycine betaine transport system substrate-binding" evidence="2">
    <location>
        <begin position="41"/>
        <end position="301"/>
    </location>
</feature>
<dbReference type="InterPro" id="IPR007210">
    <property type="entry name" value="ABC_Gly_betaine_transp_sub-bd"/>
</dbReference>
<name>A0ABU1FTC3_9MICC</name>
<gene>
    <name evidence="3" type="ORF">RH857_07100</name>
</gene>
<protein>
    <submittedName>
        <fullName evidence="3">ABC transporter substrate-binding protein</fullName>
    </submittedName>
</protein>
<accession>A0ABU1FTC3</accession>
<feature type="chain" id="PRO_5045724413" evidence="1">
    <location>
        <begin position="24"/>
        <end position="307"/>
    </location>
</feature>
<reference evidence="4" key="1">
    <citation type="submission" date="2023-07" db="EMBL/GenBank/DDBJ databases">
        <title>Description of three actinobacteria isolated from air of manufacturing shop in a pharmaceutical factory.</title>
        <authorList>
            <person name="Zhang D.-F."/>
        </authorList>
    </citation>
    <scope>NUCLEOTIDE SEQUENCE [LARGE SCALE GENOMIC DNA]</scope>
    <source>
        <strain evidence="4">CCTCC AB 207010</strain>
    </source>
</reference>
<evidence type="ECO:0000313" key="4">
    <source>
        <dbReference type="Proteomes" id="UP001260872"/>
    </source>
</evidence>
<proteinExistence type="predicted"/>
<evidence type="ECO:0000256" key="1">
    <source>
        <dbReference type="SAM" id="SignalP"/>
    </source>
</evidence>
<keyword evidence="1" id="KW-0732">Signal</keyword>
<dbReference type="Gene3D" id="3.40.190.120">
    <property type="entry name" value="Osmoprotection protein (prox), domain 2"/>
    <property type="match status" value="1"/>
</dbReference>